<sequence length="225" mass="25041">MRRGFSFPQKASGLVTAVWLEFPLSNKTQWPEVALYSRALNVTLSKYNNAVATMRQFVVDTHRRPLTPGPTFLTSCAPRSTVNPCKVIDMLQTFHSRISSCQSMAENSKMQIPFGLRPLHEVSWVEEIIGSTLPKAEVLPTLQTLVPPRPSEWRATTRCGDFSANPTLLSPGGVLISRCALSPAKTVVDIQVDSTFCDRIAQRPMAFAKTLVWPSYFPSRSQSLQ</sequence>
<organism evidence="1 2">
    <name type="scientific">Colletotrichum lupini</name>
    <dbReference type="NCBI Taxonomy" id="145971"/>
    <lineage>
        <taxon>Eukaryota</taxon>
        <taxon>Fungi</taxon>
        <taxon>Dikarya</taxon>
        <taxon>Ascomycota</taxon>
        <taxon>Pezizomycotina</taxon>
        <taxon>Sordariomycetes</taxon>
        <taxon>Hypocreomycetidae</taxon>
        <taxon>Glomerellales</taxon>
        <taxon>Glomerellaceae</taxon>
        <taxon>Colletotrichum</taxon>
        <taxon>Colletotrichum acutatum species complex</taxon>
    </lineage>
</organism>
<protein>
    <submittedName>
        <fullName evidence="1">Uncharacterized protein</fullName>
    </submittedName>
</protein>
<evidence type="ECO:0000313" key="1">
    <source>
        <dbReference type="EMBL" id="UQC78452.1"/>
    </source>
</evidence>
<keyword evidence="2" id="KW-1185">Reference proteome</keyword>
<dbReference type="Proteomes" id="UP000830671">
    <property type="component" value="Chromosome 2"/>
</dbReference>
<dbReference type="GeneID" id="73337956"/>
<evidence type="ECO:0000313" key="2">
    <source>
        <dbReference type="Proteomes" id="UP000830671"/>
    </source>
</evidence>
<accession>A0A9Q8SL55</accession>
<reference evidence="1" key="1">
    <citation type="journal article" date="2021" name="Mol. Plant Microbe Interact.">
        <title>Complete Genome Sequence of the Plant-Pathogenic Fungus Colletotrichum lupini.</title>
        <authorList>
            <person name="Baroncelli R."/>
            <person name="Pensec F."/>
            <person name="Da Lio D."/>
            <person name="Boufleur T."/>
            <person name="Vicente I."/>
            <person name="Sarrocco S."/>
            <person name="Picot A."/>
            <person name="Baraldi E."/>
            <person name="Sukno S."/>
            <person name="Thon M."/>
            <person name="Le Floch G."/>
        </authorList>
    </citation>
    <scope>NUCLEOTIDE SEQUENCE</scope>
    <source>
        <strain evidence="1">IMI 504893</strain>
    </source>
</reference>
<dbReference type="RefSeq" id="XP_049140089.1">
    <property type="nucleotide sequence ID" value="XM_049282946.1"/>
</dbReference>
<proteinExistence type="predicted"/>
<gene>
    <name evidence="1" type="ORF">CLUP02_03929</name>
</gene>
<dbReference type="EMBL" id="CP019474">
    <property type="protein sequence ID" value="UQC78452.1"/>
    <property type="molecule type" value="Genomic_DNA"/>
</dbReference>
<dbReference type="KEGG" id="clup:CLUP02_03929"/>
<name>A0A9Q8SL55_9PEZI</name>
<dbReference type="AlphaFoldDB" id="A0A9Q8SL55"/>